<accession>A0ABP2GU53</accession>
<keyword evidence="1" id="KW-0472">Membrane</keyword>
<organism evidence="2 3">
    <name type="scientific">Actinobacillus minor 202</name>
    <dbReference type="NCBI Taxonomy" id="591023"/>
    <lineage>
        <taxon>Bacteria</taxon>
        <taxon>Pseudomonadati</taxon>
        <taxon>Pseudomonadota</taxon>
        <taxon>Gammaproteobacteria</taxon>
        <taxon>Pasteurellales</taxon>
        <taxon>Pasteurellaceae</taxon>
        <taxon>Actinobacillus</taxon>
    </lineage>
</organism>
<keyword evidence="3" id="KW-1185">Reference proteome</keyword>
<dbReference type="EMBL" id="ACFT01000099">
    <property type="protein sequence ID" value="EEV25162.1"/>
    <property type="molecule type" value="Genomic_DNA"/>
</dbReference>
<proteinExistence type="predicted"/>
<keyword evidence="1" id="KW-0812">Transmembrane</keyword>
<sequence length="54" mass="6143">MNAPFFVQHFIFVILIEKITACCFLGCGFVLCLRQNSAIAKNATTQKNWLNFNC</sequence>
<name>A0ABP2GU53_9PAST</name>
<comment type="caution">
    <text evidence="2">The sequence shown here is derived from an EMBL/GenBank/DDBJ whole genome shotgun (WGS) entry which is preliminary data.</text>
</comment>
<protein>
    <submittedName>
        <fullName evidence="2">Uncharacterized protein</fullName>
    </submittedName>
</protein>
<gene>
    <name evidence="2" type="ORF">AM202_03040</name>
</gene>
<evidence type="ECO:0000313" key="3">
    <source>
        <dbReference type="Proteomes" id="UP000003394"/>
    </source>
</evidence>
<feature type="transmembrane region" description="Helical" evidence="1">
    <location>
        <begin position="6"/>
        <end position="33"/>
    </location>
</feature>
<evidence type="ECO:0000256" key="1">
    <source>
        <dbReference type="SAM" id="Phobius"/>
    </source>
</evidence>
<keyword evidence="1" id="KW-1133">Transmembrane helix</keyword>
<reference evidence="2 3" key="1">
    <citation type="journal article" date="2010" name="Vet. Microbiol.">
        <title>Production of haemolysins by strains of the Actinobacillus minor/porcitonsillarum complex.</title>
        <authorList>
            <person name="Arya G."/>
            <person name="Niven D.F."/>
        </authorList>
    </citation>
    <scope>NUCLEOTIDE SEQUENCE [LARGE SCALE GENOMIC DNA]</scope>
    <source>
        <strain evidence="3">strain 202</strain>
    </source>
</reference>
<dbReference type="Proteomes" id="UP000003394">
    <property type="component" value="Unassembled WGS sequence"/>
</dbReference>
<evidence type="ECO:0000313" key="2">
    <source>
        <dbReference type="EMBL" id="EEV25162.1"/>
    </source>
</evidence>